<keyword evidence="2" id="KW-0067">ATP-binding</keyword>
<dbReference type="EMBL" id="LNFP01001247">
    <property type="protein sequence ID" value="KUF87037.1"/>
    <property type="molecule type" value="Genomic_DNA"/>
</dbReference>
<dbReference type="AlphaFoldDB" id="A0A0W8CS52"/>
<comment type="caution">
    <text evidence="2">The sequence shown here is derived from an EMBL/GenBank/DDBJ whole genome shotgun (WGS) entry which is preliminary data.</text>
</comment>
<gene>
    <name evidence="2" type="ORF">AM588_10001364</name>
</gene>
<dbReference type="Proteomes" id="UP000054636">
    <property type="component" value="Unassembled WGS sequence"/>
</dbReference>
<sequence>MKKYEAYCRQLSALETAFFRPFRMPVGACVEDERRRLIALFDICKPLDDITEEDWINYFWEGRISGELDFDKVKALMSTKLAMDVQLADADSRVSNLAHEMYQLLEKENMEWMVEKEPKEIVGYLTDALAPDQFRRTVKNGLARESNRPLTKDVVAFIKWLRTSCKEYVRWDPRASPKASPPGKLPAKKPGPPPTRAAPVKATPPARLKRTCLECGSEEQRVKDCPRAGAGEAEQLLREWREKRVPSVAAPAAPVHHVKALQLREVPCSPGVVAWHAWRMSSTWGACCSIRERMLTGRAED</sequence>
<dbReference type="GO" id="GO:0004386">
    <property type="term" value="F:helicase activity"/>
    <property type="evidence" value="ECO:0007669"/>
    <property type="project" value="UniProtKB-KW"/>
</dbReference>
<evidence type="ECO:0000313" key="2">
    <source>
        <dbReference type="EMBL" id="KUF87037.1"/>
    </source>
</evidence>
<name>A0A0W8CS52_PHYNI</name>
<feature type="region of interest" description="Disordered" evidence="1">
    <location>
        <begin position="173"/>
        <end position="204"/>
    </location>
</feature>
<keyword evidence="2" id="KW-0547">Nucleotide-binding</keyword>
<reference evidence="2 3" key="1">
    <citation type="submission" date="2015-11" db="EMBL/GenBank/DDBJ databases">
        <title>Genomes and virulence difference between two physiological races of Phytophthora nicotianae.</title>
        <authorList>
            <person name="Liu H."/>
            <person name="Ma X."/>
            <person name="Yu H."/>
            <person name="Fang D."/>
            <person name="Li Y."/>
            <person name="Wang X."/>
            <person name="Wang W."/>
            <person name="Dong Y."/>
            <person name="Xiao B."/>
        </authorList>
    </citation>
    <scope>NUCLEOTIDE SEQUENCE [LARGE SCALE GENOMIC DNA]</scope>
    <source>
        <strain evidence="3">race 1</strain>
    </source>
</reference>
<evidence type="ECO:0000313" key="3">
    <source>
        <dbReference type="Proteomes" id="UP000054636"/>
    </source>
</evidence>
<protein>
    <submittedName>
        <fullName evidence="2">DEAD-box ATP-dependent RNA helicase 36</fullName>
    </submittedName>
</protein>
<evidence type="ECO:0000256" key="1">
    <source>
        <dbReference type="SAM" id="MobiDB-lite"/>
    </source>
</evidence>
<accession>A0A0W8CS52</accession>
<keyword evidence="2" id="KW-0347">Helicase</keyword>
<feature type="compositionally biased region" description="Pro residues" evidence="1">
    <location>
        <begin position="179"/>
        <end position="196"/>
    </location>
</feature>
<organism evidence="2 3">
    <name type="scientific">Phytophthora nicotianae</name>
    <name type="common">Potato buckeye rot agent</name>
    <name type="synonym">Phytophthora parasitica</name>
    <dbReference type="NCBI Taxonomy" id="4792"/>
    <lineage>
        <taxon>Eukaryota</taxon>
        <taxon>Sar</taxon>
        <taxon>Stramenopiles</taxon>
        <taxon>Oomycota</taxon>
        <taxon>Peronosporomycetes</taxon>
        <taxon>Peronosporales</taxon>
        <taxon>Peronosporaceae</taxon>
        <taxon>Phytophthora</taxon>
    </lineage>
</organism>
<proteinExistence type="predicted"/>
<keyword evidence="2" id="KW-0378">Hydrolase</keyword>